<dbReference type="GO" id="GO:0005886">
    <property type="term" value="C:plasma membrane"/>
    <property type="evidence" value="ECO:0007669"/>
    <property type="project" value="TreeGrafter"/>
</dbReference>
<dbReference type="InterPro" id="IPR007698">
    <property type="entry name" value="AlaDH/PNT_NAD(H)-bd"/>
</dbReference>
<evidence type="ECO:0000259" key="9">
    <source>
        <dbReference type="SMART" id="SM01002"/>
    </source>
</evidence>
<dbReference type="RefSeq" id="WP_014107288.1">
    <property type="nucleotide sequence ID" value="NC_016041.1"/>
</dbReference>
<dbReference type="Gene3D" id="3.40.50.720">
    <property type="entry name" value="NAD(P)-binding Rossmann-like Domain"/>
    <property type="match status" value="2"/>
</dbReference>
<dbReference type="InterPro" id="IPR007886">
    <property type="entry name" value="AlaDH/PNT_N"/>
</dbReference>
<evidence type="ECO:0000256" key="3">
    <source>
        <dbReference type="ARBA" id="ARBA00012943"/>
    </source>
</evidence>
<feature type="domain" description="Alanine dehydrogenase/pyridine nucleotide transhydrogenase NAD(H)-binding" evidence="9">
    <location>
        <begin position="149"/>
        <end position="313"/>
    </location>
</feature>
<dbReference type="CDD" id="cd05304">
    <property type="entry name" value="Rubrum_tdh"/>
    <property type="match status" value="1"/>
</dbReference>
<dbReference type="AlphaFoldDB" id="G4QF65"/>
<comment type="similarity">
    <text evidence="2">Belongs to the AlaDH/PNT family.</text>
</comment>
<dbReference type="EC" id="7.1.1.1" evidence="3"/>
<dbReference type="eggNOG" id="COG3288">
    <property type="taxonomic scope" value="Bacteria"/>
</dbReference>
<dbReference type="GO" id="GO:0050661">
    <property type="term" value="F:NADP binding"/>
    <property type="evidence" value="ECO:0007669"/>
    <property type="project" value="TreeGrafter"/>
</dbReference>
<dbReference type="InterPro" id="IPR008143">
    <property type="entry name" value="Ala_DH/PNT_CS2"/>
</dbReference>
<evidence type="ECO:0000256" key="5">
    <source>
        <dbReference type="ARBA" id="ARBA00022857"/>
    </source>
</evidence>
<dbReference type="InterPro" id="IPR036291">
    <property type="entry name" value="NAD(P)-bd_dom_sf"/>
</dbReference>
<dbReference type="GO" id="GO:0006740">
    <property type="term" value="P:NADPH regeneration"/>
    <property type="evidence" value="ECO:0007669"/>
    <property type="project" value="TreeGrafter"/>
</dbReference>
<evidence type="ECO:0000313" key="12">
    <source>
        <dbReference type="Proteomes" id="UP000009282"/>
    </source>
</evidence>
<evidence type="ECO:0000256" key="6">
    <source>
        <dbReference type="ARBA" id="ARBA00022967"/>
    </source>
</evidence>
<dbReference type="OrthoDB" id="9804592at2"/>
<keyword evidence="12" id="KW-1185">Reference proteome</keyword>
<evidence type="ECO:0000313" key="11">
    <source>
        <dbReference type="EMBL" id="AEP28409.1"/>
    </source>
</evidence>
<dbReference type="Pfam" id="PF05222">
    <property type="entry name" value="AlaDh_PNT_N"/>
    <property type="match status" value="1"/>
</dbReference>
<keyword evidence="4" id="KW-0547">Nucleotide-binding</keyword>
<evidence type="ECO:0000256" key="8">
    <source>
        <dbReference type="ARBA" id="ARBA00048202"/>
    </source>
</evidence>
<evidence type="ECO:0000256" key="2">
    <source>
        <dbReference type="ARBA" id="ARBA00005689"/>
    </source>
</evidence>
<dbReference type="GO" id="GO:0008750">
    <property type="term" value="F:proton-translocating NAD(P)+ transhydrogenase activity"/>
    <property type="evidence" value="ECO:0007669"/>
    <property type="project" value="UniProtKB-EC"/>
</dbReference>
<keyword evidence="5" id="KW-0521">NADP</keyword>
<dbReference type="SUPFAM" id="SSF51735">
    <property type="entry name" value="NAD(P)-binding Rossmann-fold domains"/>
    <property type="match status" value="1"/>
</dbReference>
<gene>
    <name evidence="11" type="primary">pntA</name>
    <name evidence="11" type="ordered locus">GNIT_0255</name>
</gene>
<feature type="domain" description="Alanine dehydrogenase/pyridine nucleotide transhydrogenase N-terminal" evidence="10">
    <location>
        <begin position="5"/>
        <end position="140"/>
    </location>
</feature>
<dbReference type="Proteomes" id="UP000009282">
    <property type="component" value="Chromosome"/>
</dbReference>
<dbReference type="Pfam" id="PF01262">
    <property type="entry name" value="AlaDh_PNT_C"/>
    <property type="match status" value="1"/>
</dbReference>
<accession>G4QF65</accession>
<comment type="catalytic activity">
    <reaction evidence="8">
        <text>NAD(+) + NADPH + H(+)(in) = NADH + NADP(+) + H(+)(out)</text>
        <dbReference type="Rhea" id="RHEA:47992"/>
        <dbReference type="ChEBI" id="CHEBI:15378"/>
        <dbReference type="ChEBI" id="CHEBI:57540"/>
        <dbReference type="ChEBI" id="CHEBI:57783"/>
        <dbReference type="ChEBI" id="CHEBI:57945"/>
        <dbReference type="ChEBI" id="CHEBI:58349"/>
        <dbReference type="EC" id="7.1.1.1"/>
    </reaction>
</comment>
<dbReference type="GO" id="GO:0016491">
    <property type="term" value="F:oxidoreductase activity"/>
    <property type="evidence" value="ECO:0007669"/>
    <property type="project" value="InterPro"/>
</dbReference>
<evidence type="ECO:0000256" key="1">
    <source>
        <dbReference type="ARBA" id="ARBA00003943"/>
    </source>
</evidence>
<dbReference type="STRING" id="1085623.GNIT_0255"/>
<dbReference type="PANTHER" id="PTHR10160">
    <property type="entry name" value="NAD(P) TRANSHYDROGENASE"/>
    <property type="match status" value="1"/>
</dbReference>
<dbReference type="EMBL" id="CP003060">
    <property type="protein sequence ID" value="AEP28409.1"/>
    <property type="molecule type" value="Genomic_DNA"/>
</dbReference>
<evidence type="ECO:0000259" key="10">
    <source>
        <dbReference type="SMART" id="SM01003"/>
    </source>
</evidence>
<evidence type="ECO:0000256" key="7">
    <source>
        <dbReference type="ARBA" id="ARBA00023027"/>
    </source>
</evidence>
<comment type="function">
    <text evidence="1">The transhydrogenation between NADH and NADP is coupled to respiration and ATP hydrolysis and functions as a proton pump across the membrane.</text>
</comment>
<name>G4QF65_GLANF</name>
<keyword evidence="7" id="KW-0520">NAD</keyword>
<dbReference type="PANTHER" id="PTHR10160:SF19">
    <property type="entry name" value="PROTON-TRANSLOCATING NAD(P)(+) TRANSHYDROGENASE"/>
    <property type="match status" value="1"/>
</dbReference>
<dbReference type="SUPFAM" id="SSF52283">
    <property type="entry name" value="Formate/glycerate dehydrogenase catalytic domain-like"/>
    <property type="match status" value="1"/>
</dbReference>
<dbReference type="PROSITE" id="PS00837">
    <property type="entry name" value="ALADH_PNT_2"/>
    <property type="match status" value="1"/>
</dbReference>
<dbReference type="KEGG" id="gni:GNIT_0255"/>
<reference evidence="11 12" key="1">
    <citation type="journal article" date="2011" name="J. Bacteriol.">
        <title>Complete genome sequence of seawater bacterium Glaciecola nitratireducens FR1064T.</title>
        <authorList>
            <person name="Bian F."/>
            <person name="Qin Q.L."/>
            <person name="Xie B.B."/>
            <person name="Shu Y.L."/>
            <person name="Zhang X.Y."/>
            <person name="Yu Y."/>
            <person name="Chen B."/>
            <person name="Chen X.L."/>
            <person name="Zhou B.C."/>
            <person name="Zhang Y.Z."/>
        </authorList>
    </citation>
    <scope>NUCLEOTIDE SEQUENCE [LARGE SCALE GENOMIC DNA]</scope>
    <source>
        <strain evidence="12">JCM 12485 / KCTC 12276 / FR1064</strain>
    </source>
</reference>
<organism evidence="11 12">
    <name type="scientific">Glaciecola nitratireducens (strain JCM 12485 / KCTC 12276 / FR1064)</name>
    <dbReference type="NCBI Taxonomy" id="1085623"/>
    <lineage>
        <taxon>Bacteria</taxon>
        <taxon>Pseudomonadati</taxon>
        <taxon>Pseudomonadota</taxon>
        <taxon>Gammaproteobacteria</taxon>
        <taxon>Alteromonadales</taxon>
        <taxon>Alteromonadaceae</taxon>
        <taxon>Brumicola</taxon>
    </lineage>
</organism>
<proteinExistence type="inferred from homology"/>
<dbReference type="HOGENOM" id="CLU_003376_2_1_6"/>
<protein>
    <recommendedName>
        <fullName evidence="3">proton-translocating NAD(P)(+) transhydrogenase</fullName>
        <ecNumber evidence="3">7.1.1.1</ecNumber>
    </recommendedName>
</protein>
<keyword evidence="6" id="KW-1278">Translocase</keyword>
<evidence type="ECO:0000256" key="4">
    <source>
        <dbReference type="ARBA" id="ARBA00022741"/>
    </source>
</evidence>
<dbReference type="SMART" id="SM01003">
    <property type="entry name" value="AlaDh_PNT_N"/>
    <property type="match status" value="1"/>
</dbReference>
<sequence>MSTIVFVAEQVKNERRCSLLPINVKAYVKLGATILVESGIGKTINIDDSEYAEAGAIVESNRDSLLAKADLLMSIHPLQKIELEKTKTTVCCISFLDPFNAHEHIKWLQQSGRSALSVEMIPRSSRCQKMDALSSQASLAGYVMMAKAMSALPRVFPMMMTPAGTLKPSKVFVIGAGVAGLQAVATAKRLGAAVTAYDTREVVAEQVRSLGAKFLAIDIGETGQNEQGYANALTPEQIDIQQQAQADCIANSDVVITTAQLFGRKPPLLIKKDVIAKMKPGSVIVDMAAENGGNVEGSVAGKVVTVEGVTVIGTGNWASEVALDASQMYANNLQALLLEFWDAESKKILLNLEDDILKTALITHEGELINPTIKALLTKESE</sequence>
<dbReference type="SMART" id="SM01002">
    <property type="entry name" value="AlaDh_PNT_C"/>
    <property type="match status" value="1"/>
</dbReference>